<accession>A0ABR2K9D4</accession>
<reference evidence="1 2" key="1">
    <citation type="submission" date="2024-04" db="EMBL/GenBank/DDBJ databases">
        <title>Tritrichomonas musculus Genome.</title>
        <authorList>
            <person name="Alves-Ferreira E."/>
            <person name="Grigg M."/>
            <person name="Lorenzi H."/>
            <person name="Galac M."/>
        </authorList>
    </citation>
    <scope>NUCLEOTIDE SEQUENCE [LARGE SCALE GENOMIC DNA]</scope>
    <source>
        <strain evidence="1 2">EAF2021</strain>
    </source>
</reference>
<organism evidence="1 2">
    <name type="scientific">Tritrichomonas musculus</name>
    <dbReference type="NCBI Taxonomy" id="1915356"/>
    <lineage>
        <taxon>Eukaryota</taxon>
        <taxon>Metamonada</taxon>
        <taxon>Parabasalia</taxon>
        <taxon>Tritrichomonadida</taxon>
        <taxon>Tritrichomonadidae</taxon>
        <taxon>Tritrichomonas</taxon>
    </lineage>
</organism>
<evidence type="ECO:0008006" key="3">
    <source>
        <dbReference type="Google" id="ProtNLM"/>
    </source>
</evidence>
<sequence>MRDLKKYAYHLHLATNLKIFSAIKETILHLFSGLYINEDEEEAYRLLSHMIAINWGTAYKILGDLHFISDPSFNKDKAYHYYKKAALLKSKSGMYKYGIALSQGIGCEKNPEKGHLVIDKSKSKYAYNYLTMYTNYRPKYASDFHNCLSSIHNILSDNYTAEDVKLAAIKDI</sequence>
<evidence type="ECO:0000313" key="1">
    <source>
        <dbReference type="EMBL" id="KAK8887664.1"/>
    </source>
</evidence>
<evidence type="ECO:0000313" key="2">
    <source>
        <dbReference type="Proteomes" id="UP001470230"/>
    </source>
</evidence>
<dbReference type="SUPFAM" id="SSF81901">
    <property type="entry name" value="HCP-like"/>
    <property type="match status" value="1"/>
</dbReference>
<dbReference type="EMBL" id="JAPFFF010000006">
    <property type="protein sequence ID" value="KAK8887664.1"/>
    <property type="molecule type" value="Genomic_DNA"/>
</dbReference>
<keyword evidence="2" id="KW-1185">Reference proteome</keyword>
<dbReference type="InterPro" id="IPR006597">
    <property type="entry name" value="Sel1-like"/>
</dbReference>
<protein>
    <recommendedName>
        <fullName evidence="3">Sel1 repeat family protein</fullName>
    </recommendedName>
</protein>
<dbReference type="Proteomes" id="UP001470230">
    <property type="component" value="Unassembled WGS sequence"/>
</dbReference>
<dbReference type="Pfam" id="PF08238">
    <property type="entry name" value="Sel1"/>
    <property type="match status" value="3"/>
</dbReference>
<name>A0ABR2K9D4_9EUKA</name>
<gene>
    <name evidence="1" type="ORF">M9Y10_038717</name>
</gene>
<proteinExistence type="predicted"/>
<comment type="caution">
    <text evidence="1">The sequence shown here is derived from an EMBL/GenBank/DDBJ whole genome shotgun (WGS) entry which is preliminary data.</text>
</comment>
<dbReference type="Gene3D" id="1.25.40.10">
    <property type="entry name" value="Tetratricopeptide repeat domain"/>
    <property type="match status" value="1"/>
</dbReference>
<dbReference type="InterPro" id="IPR011990">
    <property type="entry name" value="TPR-like_helical_dom_sf"/>
</dbReference>